<protein>
    <submittedName>
        <fullName evidence="3">Hypothetical_protein</fullName>
    </submittedName>
</protein>
<dbReference type="EMBL" id="CAXDID020000127">
    <property type="protein sequence ID" value="CAL6034014.1"/>
    <property type="molecule type" value="Genomic_DNA"/>
</dbReference>
<keyword evidence="1" id="KW-0472">Membrane</keyword>
<name>A0AA86R7K1_9EUKA</name>
<dbReference type="EMBL" id="CATOUU010001084">
    <property type="protein sequence ID" value="CAI9970882.1"/>
    <property type="molecule type" value="Genomic_DNA"/>
</dbReference>
<evidence type="ECO:0000256" key="1">
    <source>
        <dbReference type="SAM" id="Phobius"/>
    </source>
</evidence>
<reference evidence="3 4" key="2">
    <citation type="submission" date="2024-07" db="EMBL/GenBank/DDBJ databases">
        <authorList>
            <person name="Akdeniz Z."/>
        </authorList>
    </citation>
    <scope>NUCLEOTIDE SEQUENCE [LARGE SCALE GENOMIC DNA]</scope>
</reference>
<dbReference type="Proteomes" id="UP001642409">
    <property type="component" value="Unassembled WGS sequence"/>
</dbReference>
<keyword evidence="1" id="KW-1133">Transmembrane helix</keyword>
<feature type="transmembrane region" description="Helical" evidence="1">
    <location>
        <begin position="127"/>
        <end position="144"/>
    </location>
</feature>
<gene>
    <name evidence="3" type="ORF">HINF_LOCUS35246</name>
    <name evidence="2" type="ORF">HINF_LOCUS58527</name>
</gene>
<evidence type="ECO:0000313" key="3">
    <source>
        <dbReference type="EMBL" id="CAL6034014.1"/>
    </source>
</evidence>
<evidence type="ECO:0000313" key="4">
    <source>
        <dbReference type="Proteomes" id="UP001642409"/>
    </source>
</evidence>
<proteinExistence type="predicted"/>
<keyword evidence="4" id="KW-1185">Reference proteome</keyword>
<sequence>MLQWPTLQLKQNFSLNQQNVQKPGVEQITICSQPRSCFNSVVQSRIIIEFCSQTRFHRETYPNQFKLLHFVTPALVEFLIYSSMLYFLPLYQFQSVLLNLSFGPDIQFFSGFYLKVKYKNEDLDNSTLVYLMIILNIVEALRLGRGFIC</sequence>
<organism evidence="2">
    <name type="scientific">Hexamita inflata</name>
    <dbReference type="NCBI Taxonomy" id="28002"/>
    <lineage>
        <taxon>Eukaryota</taxon>
        <taxon>Metamonada</taxon>
        <taxon>Diplomonadida</taxon>
        <taxon>Hexamitidae</taxon>
        <taxon>Hexamitinae</taxon>
        <taxon>Hexamita</taxon>
    </lineage>
</organism>
<evidence type="ECO:0000313" key="2">
    <source>
        <dbReference type="EMBL" id="CAI9970882.1"/>
    </source>
</evidence>
<reference evidence="2" key="1">
    <citation type="submission" date="2023-06" db="EMBL/GenBank/DDBJ databases">
        <authorList>
            <person name="Kurt Z."/>
        </authorList>
    </citation>
    <scope>NUCLEOTIDE SEQUENCE</scope>
</reference>
<accession>A0AA86R7K1</accession>
<comment type="caution">
    <text evidence="2">The sequence shown here is derived from an EMBL/GenBank/DDBJ whole genome shotgun (WGS) entry which is preliminary data.</text>
</comment>
<keyword evidence="1" id="KW-0812">Transmembrane</keyword>
<dbReference type="AlphaFoldDB" id="A0AA86R7K1"/>
<feature type="transmembrane region" description="Helical" evidence="1">
    <location>
        <begin position="67"/>
        <end position="88"/>
    </location>
</feature>